<feature type="transmembrane region" description="Helical" evidence="2">
    <location>
        <begin position="176"/>
        <end position="199"/>
    </location>
</feature>
<proteinExistence type="predicted"/>
<feature type="transmembrane region" description="Helical" evidence="2">
    <location>
        <begin position="251"/>
        <end position="272"/>
    </location>
</feature>
<feature type="compositionally biased region" description="Low complexity" evidence="1">
    <location>
        <begin position="326"/>
        <end position="338"/>
    </location>
</feature>
<keyword evidence="2" id="KW-0812">Transmembrane</keyword>
<evidence type="ECO:0000259" key="3">
    <source>
        <dbReference type="Pfam" id="PF20684"/>
    </source>
</evidence>
<dbReference type="PANTHER" id="PTHR39614:SF2">
    <property type="entry name" value="INTEGRAL MEMBRANE PROTEIN"/>
    <property type="match status" value="1"/>
</dbReference>
<protein>
    <recommendedName>
        <fullName evidence="3">Rhodopsin domain-containing protein</fullName>
    </recommendedName>
</protein>
<feature type="transmembrane region" description="Helical" evidence="2">
    <location>
        <begin position="102"/>
        <end position="126"/>
    </location>
</feature>
<feature type="domain" description="Rhodopsin" evidence="3">
    <location>
        <begin position="42"/>
        <end position="277"/>
    </location>
</feature>
<gene>
    <name evidence="4" type="ORF">IFR04_008621</name>
</gene>
<dbReference type="Pfam" id="PF20684">
    <property type="entry name" value="Fung_rhodopsin"/>
    <property type="match status" value="1"/>
</dbReference>
<feature type="region of interest" description="Disordered" evidence="1">
    <location>
        <begin position="420"/>
        <end position="453"/>
    </location>
</feature>
<name>A0A8H7TG83_9HELO</name>
<sequence>MIRSSGTLLTRQIIISEDNQGPIVNIAAWIGMTIMVLCVLTRVISKYTIIRRATIDDGLILTTMIFAALHTIMLSSMVANGLGTPQSKVSKNEIVNIEKFGYISQILYILALALGKLSTVVYLRALSPVASYAIVNQGIEAFVAIWAVASEFAIAFQCALPTPYAIITSKCFNTVTFWNITGVFDILTDLAIIVLPGYLVWRVQMPKSKKVLVIVVFGTRMFIIPLTIWRLEIINTDARPSIPDQTLASYHTYLATTVQLNFAIVAACIPFLKPFMESMNSGSYIASAAPMDSSYGAGSKLGSQSGDTSRKASKPKGSIKLESLTESRTTNPNSSTRSRTTKDPEPTRGGSSDDEFHFGLQGQRTDDLGPLRPDQGTHFTRIGRATPEENQARSSIESDSMIIRQTTEWDIQETYEHFKPGDSRVASRFTTDSASDKAEKDWRRGGPQGHSVL</sequence>
<dbReference type="OrthoDB" id="3918601at2759"/>
<keyword evidence="2" id="KW-0472">Membrane</keyword>
<organism evidence="4 5">
    <name type="scientific">Cadophora malorum</name>
    <dbReference type="NCBI Taxonomy" id="108018"/>
    <lineage>
        <taxon>Eukaryota</taxon>
        <taxon>Fungi</taxon>
        <taxon>Dikarya</taxon>
        <taxon>Ascomycota</taxon>
        <taxon>Pezizomycotina</taxon>
        <taxon>Leotiomycetes</taxon>
        <taxon>Helotiales</taxon>
        <taxon>Ploettnerulaceae</taxon>
        <taxon>Cadophora</taxon>
    </lineage>
</organism>
<dbReference type="PANTHER" id="PTHR39614">
    <property type="entry name" value="INTEGRAL MEMBRANE PROTEIN"/>
    <property type="match status" value="1"/>
</dbReference>
<feature type="transmembrane region" description="Helical" evidence="2">
    <location>
        <begin position="57"/>
        <end position="82"/>
    </location>
</feature>
<comment type="caution">
    <text evidence="4">The sequence shown here is derived from an EMBL/GenBank/DDBJ whole genome shotgun (WGS) entry which is preliminary data.</text>
</comment>
<evidence type="ECO:0000256" key="1">
    <source>
        <dbReference type="SAM" id="MobiDB-lite"/>
    </source>
</evidence>
<evidence type="ECO:0000256" key="2">
    <source>
        <dbReference type="SAM" id="Phobius"/>
    </source>
</evidence>
<evidence type="ECO:0000313" key="5">
    <source>
        <dbReference type="Proteomes" id="UP000664132"/>
    </source>
</evidence>
<dbReference type="InterPro" id="IPR049326">
    <property type="entry name" value="Rhodopsin_dom_fungi"/>
</dbReference>
<feature type="transmembrane region" description="Helical" evidence="2">
    <location>
        <begin position="26"/>
        <end position="45"/>
    </location>
</feature>
<feature type="region of interest" description="Disordered" evidence="1">
    <location>
        <begin position="296"/>
        <end position="400"/>
    </location>
</feature>
<accession>A0A8H7TG83</accession>
<feature type="compositionally biased region" description="Basic and acidic residues" evidence="1">
    <location>
        <begin position="434"/>
        <end position="444"/>
    </location>
</feature>
<keyword evidence="5" id="KW-1185">Reference proteome</keyword>
<feature type="transmembrane region" description="Helical" evidence="2">
    <location>
        <begin position="138"/>
        <end position="156"/>
    </location>
</feature>
<keyword evidence="2" id="KW-1133">Transmembrane helix</keyword>
<dbReference type="AlphaFoldDB" id="A0A8H7TG83"/>
<evidence type="ECO:0000313" key="4">
    <source>
        <dbReference type="EMBL" id="KAG4418263.1"/>
    </source>
</evidence>
<reference evidence="4" key="1">
    <citation type="submission" date="2021-02" db="EMBL/GenBank/DDBJ databases">
        <title>Genome sequence Cadophora malorum strain M34.</title>
        <authorList>
            <person name="Stefanovic E."/>
            <person name="Vu D."/>
            <person name="Scully C."/>
            <person name="Dijksterhuis J."/>
            <person name="Roader J."/>
            <person name="Houbraken J."/>
        </authorList>
    </citation>
    <scope>NUCLEOTIDE SEQUENCE</scope>
    <source>
        <strain evidence="4">M34</strain>
    </source>
</reference>
<feature type="transmembrane region" description="Helical" evidence="2">
    <location>
        <begin position="211"/>
        <end position="231"/>
    </location>
</feature>
<dbReference type="Proteomes" id="UP000664132">
    <property type="component" value="Unassembled WGS sequence"/>
</dbReference>
<dbReference type="EMBL" id="JAFJYH010000133">
    <property type="protein sequence ID" value="KAG4418263.1"/>
    <property type="molecule type" value="Genomic_DNA"/>
</dbReference>